<dbReference type="EMBL" id="CP104067">
    <property type="protein sequence ID" value="WAH40286.1"/>
    <property type="molecule type" value="Genomic_DNA"/>
</dbReference>
<reference evidence="3" key="1">
    <citation type="submission" date="2022-08" db="EMBL/GenBank/DDBJ databases">
        <title>Alicyclobacillus fastidiosus DSM 17978, complete genome.</title>
        <authorList>
            <person name="Wang Q."/>
            <person name="Cai R."/>
            <person name="Wang Z."/>
        </authorList>
    </citation>
    <scope>NUCLEOTIDE SEQUENCE</scope>
    <source>
        <strain evidence="3">DSM 17978</strain>
    </source>
</reference>
<protein>
    <submittedName>
        <fullName evidence="3">Spore germination protein</fullName>
    </submittedName>
</protein>
<dbReference type="RefSeq" id="WP_268004183.1">
    <property type="nucleotide sequence ID" value="NZ_BSUT01000001.1"/>
</dbReference>
<organism evidence="3 4">
    <name type="scientific">Alicyclobacillus fastidiosus</name>
    <dbReference type="NCBI Taxonomy" id="392011"/>
    <lineage>
        <taxon>Bacteria</taxon>
        <taxon>Bacillati</taxon>
        <taxon>Bacillota</taxon>
        <taxon>Bacilli</taxon>
        <taxon>Bacillales</taxon>
        <taxon>Alicyclobacillaceae</taxon>
        <taxon>Alicyclobacillus</taxon>
    </lineage>
</organism>
<evidence type="ECO:0000313" key="4">
    <source>
        <dbReference type="Proteomes" id="UP001164761"/>
    </source>
</evidence>
<name>A0ABY6ZDS4_9BACL</name>
<evidence type="ECO:0000256" key="1">
    <source>
        <dbReference type="ARBA" id="ARBA00005278"/>
    </source>
</evidence>
<evidence type="ECO:0000256" key="2">
    <source>
        <dbReference type="ARBA" id="ARBA00023136"/>
    </source>
</evidence>
<dbReference type="PANTHER" id="PTHR22550:SF5">
    <property type="entry name" value="LEUCINE ZIPPER PROTEIN 4"/>
    <property type="match status" value="1"/>
</dbReference>
<dbReference type="PANTHER" id="PTHR22550">
    <property type="entry name" value="SPORE GERMINATION PROTEIN"/>
    <property type="match status" value="1"/>
</dbReference>
<accession>A0ABY6ZDS4</accession>
<evidence type="ECO:0000313" key="3">
    <source>
        <dbReference type="EMBL" id="WAH40286.1"/>
    </source>
</evidence>
<dbReference type="Pfam" id="PF03323">
    <property type="entry name" value="GerA"/>
    <property type="match status" value="1"/>
</dbReference>
<gene>
    <name evidence="3" type="ORF">NZD89_18175</name>
</gene>
<comment type="similarity">
    <text evidence="1">Belongs to the GerABKA family.</text>
</comment>
<dbReference type="Proteomes" id="UP001164761">
    <property type="component" value="Chromosome"/>
</dbReference>
<sequence>MKKVRDIKPLKPKYQRTLNRVEGNDSQGETMLSTSLTINEQLLRNVFTECSDIVYRSIDVQSCVNLLVVYIDGLVDAKHLEETILKPLVFQGLPKNQTVTDLVGFLQKQVMPLGDTKIVYTLQDVVQNALKGEVLFLVDGQAQVLVGSIKGWSKRSVDEPQTEQVIRGPREGFIETLRVNTSLIRRKIRSSKLKVESYTVGRYTQTDVAILYIEGVATDLVF</sequence>
<keyword evidence="4" id="KW-1185">Reference proteome</keyword>
<dbReference type="InterPro" id="IPR004995">
    <property type="entry name" value="Spore_Ger"/>
</dbReference>
<keyword evidence="2" id="KW-0472">Membrane</keyword>
<dbReference type="InterPro" id="IPR050768">
    <property type="entry name" value="UPF0353/GerABKA_families"/>
</dbReference>
<proteinExistence type="inferred from homology"/>